<evidence type="ECO:0000313" key="7">
    <source>
        <dbReference type="EMBL" id="AWV97020.1"/>
    </source>
</evidence>
<accession>A0A2Z4G7F2</accession>
<evidence type="ECO:0000256" key="6">
    <source>
        <dbReference type="SAM" id="Phobius"/>
    </source>
</evidence>
<dbReference type="PIRSF" id="PIRSF006324">
    <property type="entry name" value="LeuE"/>
    <property type="match status" value="1"/>
</dbReference>
<dbReference type="PANTHER" id="PTHR30086:SF20">
    <property type="entry name" value="ARGININE EXPORTER PROTEIN ARGO-RELATED"/>
    <property type="match status" value="1"/>
</dbReference>
<dbReference type="Pfam" id="PF01810">
    <property type="entry name" value="LysE"/>
    <property type="match status" value="1"/>
</dbReference>
<dbReference type="PANTHER" id="PTHR30086">
    <property type="entry name" value="ARGININE EXPORTER PROTEIN ARGO"/>
    <property type="match status" value="1"/>
</dbReference>
<dbReference type="InterPro" id="IPR001123">
    <property type="entry name" value="LeuE-type"/>
</dbReference>
<gene>
    <name evidence="7" type="ORF">DJ013_02040</name>
</gene>
<keyword evidence="2" id="KW-1003">Cell membrane</keyword>
<proteinExistence type="predicted"/>
<keyword evidence="3 6" id="KW-0812">Transmembrane</keyword>
<comment type="subcellular location">
    <subcellularLocation>
        <location evidence="1">Cell membrane</location>
        <topology evidence="1">Multi-pass membrane protein</topology>
    </subcellularLocation>
</comment>
<evidence type="ECO:0000256" key="5">
    <source>
        <dbReference type="ARBA" id="ARBA00023136"/>
    </source>
</evidence>
<sequence length="210" mass="22623">MFGIINFGAFVLSGMLVNVAPGADTMFILGRSISQGRKSGIYSALGILGGALIHCIMAAFGLSILLAKSALAFSIVKYLGAAYLIFLGLKLLFSKGAKLGETETAIKTESLKKIFWSGVLTDLLNPKVALFFLAFLPQFINPEYAENAIPFLILGFTFLFTGAIWCIGVAIFAARLSNKFRENPKIKYWLDKSTGGIFLALGAKLAFSKS</sequence>
<evidence type="ECO:0000313" key="8">
    <source>
        <dbReference type="Proteomes" id="UP000249873"/>
    </source>
</evidence>
<name>A0A2Z4G7F2_9BACT</name>
<dbReference type="GO" id="GO:0005886">
    <property type="term" value="C:plasma membrane"/>
    <property type="evidence" value="ECO:0007669"/>
    <property type="project" value="UniProtKB-SubCell"/>
</dbReference>
<evidence type="ECO:0000256" key="1">
    <source>
        <dbReference type="ARBA" id="ARBA00004651"/>
    </source>
</evidence>
<keyword evidence="4 6" id="KW-1133">Transmembrane helix</keyword>
<feature type="transmembrane region" description="Helical" evidence="6">
    <location>
        <begin position="6"/>
        <end position="29"/>
    </location>
</feature>
<feature type="transmembrane region" description="Helical" evidence="6">
    <location>
        <begin position="148"/>
        <end position="176"/>
    </location>
</feature>
<keyword evidence="8" id="KW-1185">Reference proteome</keyword>
<protein>
    <submittedName>
        <fullName evidence="7">Homoserine lactone transporter</fullName>
    </submittedName>
</protein>
<feature type="transmembrane region" description="Helical" evidence="6">
    <location>
        <begin position="71"/>
        <end position="93"/>
    </location>
</feature>
<dbReference type="Proteomes" id="UP000249873">
    <property type="component" value="Chromosome"/>
</dbReference>
<evidence type="ECO:0000256" key="2">
    <source>
        <dbReference type="ARBA" id="ARBA00022475"/>
    </source>
</evidence>
<evidence type="ECO:0000256" key="3">
    <source>
        <dbReference type="ARBA" id="ARBA00022692"/>
    </source>
</evidence>
<dbReference type="OrthoDB" id="9784202at2"/>
<feature type="transmembrane region" description="Helical" evidence="6">
    <location>
        <begin position="41"/>
        <end position="65"/>
    </location>
</feature>
<feature type="transmembrane region" description="Helical" evidence="6">
    <location>
        <begin position="114"/>
        <end position="136"/>
    </location>
</feature>
<dbReference type="RefSeq" id="WP_111370122.1">
    <property type="nucleotide sequence ID" value="NZ_CP029480.1"/>
</dbReference>
<keyword evidence="5 6" id="KW-0472">Membrane</keyword>
<dbReference type="EMBL" id="CP029480">
    <property type="protein sequence ID" value="AWV97020.1"/>
    <property type="molecule type" value="Genomic_DNA"/>
</dbReference>
<dbReference type="AlphaFoldDB" id="A0A2Z4G7F2"/>
<reference evidence="7 8" key="1">
    <citation type="submission" date="2018-05" db="EMBL/GenBank/DDBJ databases">
        <title>Complete genome sequence of Arcticibacterium luteifluviistationis SM1504T, a cytophagaceae bacterium isolated from Arctic surface seawater.</title>
        <authorList>
            <person name="Li Y."/>
            <person name="Qin Q.-L."/>
        </authorList>
    </citation>
    <scope>NUCLEOTIDE SEQUENCE [LARGE SCALE GENOMIC DNA]</scope>
    <source>
        <strain evidence="7 8">SM1504</strain>
    </source>
</reference>
<dbReference type="GO" id="GO:0015171">
    <property type="term" value="F:amino acid transmembrane transporter activity"/>
    <property type="evidence" value="ECO:0007669"/>
    <property type="project" value="TreeGrafter"/>
</dbReference>
<organism evidence="7 8">
    <name type="scientific">Arcticibacterium luteifluviistationis</name>
    <dbReference type="NCBI Taxonomy" id="1784714"/>
    <lineage>
        <taxon>Bacteria</taxon>
        <taxon>Pseudomonadati</taxon>
        <taxon>Bacteroidota</taxon>
        <taxon>Cytophagia</taxon>
        <taxon>Cytophagales</taxon>
        <taxon>Leadbetterellaceae</taxon>
        <taxon>Arcticibacterium</taxon>
    </lineage>
</organism>
<evidence type="ECO:0000256" key="4">
    <source>
        <dbReference type="ARBA" id="ARBA00022989"/>
    </source>
</evidence>
<dbReference type="KEGG" id="als:DJ013_02040"/>